<dbReference type="InterPro" id="IPR000597">
    <property type="entry name" value="Ribosomal_uL3"/>
</dbReference>
<evidence type="ECO:0000256" key="9">
    <source>
        <dbReference type="SAM" id="MobiDB-lite"/>
    </source>
</evidence>
<organism evidence="10 11">
    <name type="scientific">Candida tropicalis (strain ATCC MYA-3404 / T1)</name>
    <name type="common">Yeast</name>
    <dbReference type="NCBI Taxonomy" id="294747"/>
    <lineage>
        <taxon>Eukaryota</taxon>
        <taxon>Fungi</taxon>
        <taxon>Dikarya</taxon>
        <taxon>Ascomycota</taxon>
        <taxon>Saccharomycotina</taxon>
        <taxon>Pichiomycetes</taxon>
        <taxon>Debaryomycetaceae</taxon>
        <taxon>Candida/Lodderomyces clade</taxon>
        <taxon>Candida</taxon>
    </lineage>
</organism>
<reference evidence="10 11" key="1">
    <citation type="journal article" date="2009" name="Nature">
        <title>Evolution of pathogenicity and sexual reproduction in eight Candida genomes.</title>
        <authorList>
            <person name="Butler G."/>
            <person name="Rasmussen M.D."/>
            <person name="Lin M.F."/>
            <person name="Santos M.A."/>
            <person name="Sakthikumar S."/>
            <person name="Munro C.A."/>
            <person name="Rheinbay E."/>
            <person name="Grabherr M."/>
            <person name="Forche A."/>
            <person name="Reedy J.L."/>
            <person name="Agrafioti I."/>
            <person name="Arnaud M.B."/>
            <person name="Bates S."/>
            <person name="Brown A.J."/>
            <person name="Brunke S."/>
            <person name="Costanzo M.C."/>
            <person name="Fitzpatrick D.A."/>
            <person name="de Groot P.W."/>
            <person name="Harris D."/>
            <person name="Hoyer L.L."/>
            <person name="Hube B."/>
            <person name="Klis F.M."/>
            <person name="Kodira C."/>
            <person name="Lennard N."/>
            <person name="Logue M.E."/>
            <person name="Martin R."/>
            <person name="Neiman A.M."/>
            <person name="Nikolaou E."/>
            <person name="Quail M.A."/>
            <person name="Quinn J."/>
            <person name="Santos M.C."/>
            <person name="Schmitzberger F.F."/>
            <person name="Sherlock G."/>
            <person name="Shah P."/>
            <person name="Silverstein K.A."/>
            <person name="Skrzypek M.S."/>
            <person name="Soll D."/>
            <person name="Staggs R."/>
            <person name="Stansfield I."/>
            <person name="Stumpf M.P."/>
            <person name="Sudbery P.E."/>
            <person name="Srikantha T."/>
            <person name="Zeng Q."/>
            <person name="Berman J."/>
            <person name="Berriman M."/>
            <person name="Heitman J."/>
            <person name="Gow N.A."/>
            <person name="Lorenz M.C."/>
            <person name="Birren B.W."/>
            <person name="Kellis M."/>
            <person name="Cuomo C.A."/>
        </authorList>
    </citation>
    <scope>NUCLEOTIDE SEQUENCE [LARGE SCALE GENOMIC DNA]</scope>
    <source>
        <strain evidence="11">ATCC MYA-3404 / T1</strain>
    </source>
</reference>
<dbReference type="PROSITE" id="PS00474">
    <property type="entry name" value="RIBOSOMAL_L3"/>
    <property type="match status" value="1"/>
</dbReference>
<evidence type="ECO:0000256" key="6">
    <source>
        <dbReference type="ARBA" id="ARBA00023274"/>
    </source>
</evidence>
<dbReference type="GeneID" id="8302185"/>
<dbReference type="OrthoDB" id="274683at2759"/>
<dbReference type="eggNOG" id="KOG3141">
    <property type="taxonomic scope" value="Eukaryota"/>
</dbReference>
<keyword evidence="6 8" id="KW-0687">Ribonucleoprotein</keyword>
<dbReference type="GO" id="GO:0005762">
    <property type="term" value="C:mitochondrial large ribosomal subunit"/>
    <property type="evidence" value="ECO:0007669"/>
    <property type="project" value="TreeGrafter"/>
</dbReference>
<evidence type="ECO:0000313" key="11">
    <source>
        <dbReference type="Proteomes" id="UP000002037"/>
    </source>
</evidence>
<dbReference type="AlphaFoldDB" id="C5M4N5"/>
<evidence type="ECO:0000256" key="1">
    <source>
        <dbReference type="ARBA" id="ARBA00004173"/>
    </source>
</evidence>
<keyword evidence="11" id="KW-1185">Reference proteome</keyword>
<dbReference type="PANTHER" id="PTHR11229">
    <property type="entry name" value="50S RIBOSOMAL PROTEIN L3"/>
    <property type="match status" value="1"/>
</dbReference>
<dbReference type="HAMAP" id="MF_01325_B">
    <property type="entry name" value="Ribosomal_uL3_B"/>
    <property type="match status" value="1"/>
</dbReference>
<keyword evidence="3" id="KW-0809">Transit peptide</keyword>
<dbReference type="Pfam" id="PF00297">
    <property type="entry name" value="Ribosomal_L3"/>
    <property type="match status" value="1"/>
</dbReference>
<evidence type="ECO:0000256" key="5">
    <source>
        <dbReference type="ARBA" id="ARBA00023128"/>
    </source>
</evidence>
<evidence type="ECO:0000256" key="3">
    <source>
        <dbReference type="ARBA" id="ARBA00022946"/>
    </source>
</evidence>
<evidence type="ECO:0000256" key="2">
    <source>
        <dbReference type="ARBA" id="ARBA00006540"/>
    </source>
</evidence>
<dbReference type="InterPro" id="IPR019926">
    <property type="entry name" value="Ribosomal_uL3_CS"/>
</dbReference>
<dbReference type="NCBIfam" id="TIGR03625">
    <property type="entry name" value="L3_bact"/>
    <property type="match status" value="1"/>
</dbReference>
<dbReference type="GO" id="GO:0003735">
    <property type="term" value="F:structural constituent of ribosome"/>
    <property type="evidence" value="ECO:0007669"/>
    <property type="project" value="InterPro"/>
</dbReference>
<dbReference type="InterPro" id="IPR009000">
    <property type="entry name" value="Transl_B-barrel_sf"/>
</dbReference>
<evidence type="ECO:0000313" key="10">
    <source>
        <dbReference type="EMBL" id="EER36285.1"/>
    </source>
</evidence>
<dbReference type="EMBL" id="GG692395">
    <property type="protein sequence ID" value="EER36285.1"/>
    <property type="molecule type" value="Genomic_DNA"/>
</dbReference>
<comment type="similarity">
    <text evidence="2 8">Belongs to the universal ribosomal protein uL3 family.</text>
</comment>
<sequence>MFSLKQTGFCLKPLNTTFTRNVAKITSIHAITSMKTTAPSINHSVEIKNQRKLLLERPGLFAIKRGMITWFRESGEAIPATVLEIDSCEVINSKNSEDYGYDSILVGSIDKLKNNKYETSIKMFEDAGISPKYKIGEFRVLKSDNLIEKGTELTADYFEVGQKVDIKGITKGKGFAGVMKRWGFSGGRATHGVSKAHRTPGAMGGNQNPGRVLPGKKMPGRMGCNNKTEFNLEVLFTDKEAGVLIVKGNVPGPKRGIVRVRDAIKIYGDRLARLNKVEN</sequence>
<dbReference type="Gene3D" id="2.40.30.10">
    <property type="entry name" value="Translation factors"/>
    <property type="match status" value="2"/>
</dbReference>
<comment type="subcellular location">
    <subcellularLocation>
        <location evidence="1">Mitochondrion</location>
    </subcellularLocation>
</comment>
<evidence type="ECO:0000256" key="8">
    <source>
        <dbReference type="RuleBase" id="RU003905"/>
    </source>
</evidence>
<name>C5M4N5_CANTT</name>
<proteinExistence type="inferred from homology"/>
<dbReference type="STRING" id="294747.C5M4N5"/>
<gene>
    <name evidence="10" type="ORF">CTRG_01025</name>
</gene>
<dbReference type="SUPFAM" id="SSF50447">
    <property type="entry name" value="Translation proteins"/>
    <property type="match status" value="1"/>
</dbReference>
<dbReference type="HOGENOM" id="CLU_044142_4_1_1"/>
<dbReference type="RefSeq" id="XP_002546243.1">
    <property type="nucleotide sequence ID" value="XM_002546197.1"/>
</dbReference>
<feature type="region of interest" description="Disordered" evidence="9">
    <location>
        <begin position="189"/>
        <end position="211"/>
    </location>
</feature>
<keyword evidence="5" id="KW-0496">Mitochondrion</keyword>
<keyword evidence="4 8" id="KW-0689">Ribosomal protein</keyword>
<accession>C5M4N5</accession>
<dbReference type="KEGG" id="ctp:CTRG_01025"/>
<dbReference type="Proteomes" id="UP000002037">
    <property type="component" value="Unassembled WGS sequence"/>
</dbReference>
<dbReference type="FunFam" id="2.40.30.10:FF:000004">
    <property type="entry name" value="50S ribosomal protein L3"/>
    <property type="match status" value="1"/>
</dbReference>
<protein>
    <recommendedName>
        <fullName evidence="7">Large ribosomal subunit protein uL3m</fullName>
    </recommendedName>
</protein>
<dbReference type="VEuPathDB" id="FungiDB:CTRG_01025"/>
<evidence type="ECO:0000256" key="4">
    <source>
        <dbReference type="ARBA" id="ARBA00022980"/>
    </source>
</evidence>
<dbReference type="InterPro" id="IPR019927">
    <property type="entry name" value="Ribosomal_uL3_bac/org-type"/>
</dbReference>
<evidence type="ECO:0000256" key="7">
    <source>
        <dbReference type="ARBA" id="ARBA00035209"/>
    </source>
</evidence>
<dbReference type="GO" id="GO:0006412">
    <property type="term" value="P:translation"/>
    <property type="evidence" value="ECO:0007669"/>
    <property type="project" value="InterPro"/>
</dbReference>
<dbReference type="PANTHER" id="PTHR11229:SF8">
    <property type="entry name" value="LARGE RIBOSOMAL SUBUNIT PROTEIN UL3M"/>
    <property type="match status" value="1"/>
</dbReference>